<evidence type="ECO:0000313" key="8">
    <source>
        <dbReference type="Proteomes" id="UP001054945"/>
    </source>
</evidence>
<dbReference type="GO" id="GO:0004497">
    <property type="term" value="F:monooxygenase activity"/>
    <property type="evidence" value="ECO:0007669"/>
    <property type="project" value="UniProtKB-KW"/>
</dbReference>
<feature type="region of interest" description="Disordered" evidence="6">
    <location>
        <begin position="140"/>
        <end position="170"/>
    </location>
</feature>
<keyword evidence="3" id="KW-0349">Heme</keyword>
<dbReference type="GO" id="GO:0005506">
    <property type="term" value="F:iron ion binding"/>
    <property type="evidence" value="ECO:0007669"/>
    <property type="project" value="InterPro"/>
</dbReference>
<dbReference type="Gene3D" id="1.10.630.10">
    <property type="entry name" value="Cytochrome P450"/>
    <property type="match status" value="1"/>
</dbReference>
<dbReference type="Proteomes" id="UP001054945">
    <property type="component" value="Unassembled WGS sequence"/>
</dbReference>
<organism evidence="7 8">
    <name type="scientific">Caerostris extrusa</name>
    <name type="common">Bark spider</name>
    <name type="synonym">Caerostris bankana</name>
    <dbReference type="NCBI Taxonomy" id="172846"/>
    <lineage>
        <taxon>Eukaryota</taxon>
        <taxon>Metazoa</taxon>
        <taxon>Ecdysozoa</taxon>
        <taxon>Arthropoda</taxon>
        <taxon>Chelicerata</taxon>
        <taxon>Arachnida</taxon>
        <taxon>Araneae</taxon>
        <taxon>Araneomorphae</taxon>
        <taxon>Entelegynae</taxon>
        <taxon>Araneoidea</taxon>
        <taxon>Araneidae</taxon>
        <taxon>Caerostris</taxon>
    </lineage>
</organism>
<evidence type="ECO:0000256" key="5">
    <source>
        <dbReference type="ARBA" id="ARBA00023033"/>
    </source>
</evidence>
<dbReference type="InterPro" id="IPR050196">
    <property type="entry name" value="Cytochrome_P450_Monoox"/>
</dbReference>
<protein>
    <recommendedName>
        <fullName evidence="9">Cytochrome P450</fullName>
    </recommendedName>
</protein>
<proteinExistence type="inferred from homology"/>
<evidence type="ECO:0000313" key="7">
    <source>
        <dbReference type="EMBL" id="GIX79789.1"/>
    </source>
</evidence>
<keyword evidence="4" id="KW-0408">Iron</keyword>
<dbReference type="PANTHER" id="PTHR24291:SF193">
    <property type="entry name" value="CYTOCHROME P450 4V2"/>
    <property type="match status" value="1"/>
</dbReference>
<reference evidence="7 8" key="1">
    <citation type="submission" date="2021-06" db="EMBL/GenBank/DDBJ databases">
        <title>Caerostris extrusa draft genome.</title>
        <authorList>
            <person name="Kono N."/>
            <person name="Arakawa K."/>
        </authorList>
    </citation>
    <scope>NUCLEOTIDE SEQUENCE [LARGE SCALE GENOMIC DNA]</scope>
</reference>
<keyword evidence="8" id="KW-1185">Reference proteome</keyword>
<comment type="cofactor">
    <cofactor evidence="1">
        <name>heme</name>
        <dbReference type="ChEBI" id="CHEBI:30413"/>
    </cofactor>
</comment>
<name>A0AAV4N5Z5_CAEEX</name>
<keyword evidence="5" id="KW-0560">Oxidoreductase</keyword>
<comment type="similarity">
    <text evidence="2">Belongs to the cytochrome P450 family.</text>
</comment>
<evidence type="ECO:0000256" key="6">
    <source>
        <dbReference type="SAM" id="MobiDB-lite"/>
    </source>
</evidence>
<evidence type="ECO:0000256" key="1">
    <source>
        <dbReference type="ARBA" id="ARBA00001971"/>
    </source>
</evidence>
<dbReference type="AlphaFoldDB" id="A0AAV4N5Z5"/>
<gene>
    <name evidence="7" type="ORF">CEXT_82411</name>
</gene>
<dbReference type="GO" id="GO:0020037">
    <property type="term" value="F:heme binding"/>
    <property type="evidence" value="ECO:0007669"/>
    <property type="project" value="InterPro"/>
</dbReference>
<comment type="caution">
    <text evidence="7">The sequence shown here is derived from an EMBL/GenBank/DDBJ whole genome shotgun (WGS) entry which is preliminary data.</text>
</comment>
<dbReference type="PANTHER" id="PTHR24291">
    <property type="entry name" value="CYTOCHROME P450 FAMILY 4"/>
    <property type="match status" value="1"/>
</dbReference>
<dbReference type="SUPFAM" id="SSF48264">
    <property type="entry name" value="Cytochrome P450"/>
    <property type="match status" value="1"/>
</dbReference>
<evidence type="ECO:0000256" key="3">
    <source>
        <dbReference type="ARBA" id="ARBA00022617"/>
    </source>
</evidence>
<evidence type="ECO:0008006" key="9">
    <source>
        <dbReference type="Google" id="ProtNLM"/>
    </source>
</evidence>
<dbReference type="EMBL" id="BPLR01020535">
    <property type="protein sequence ID" value="GIX79789.1"/>
    <property type="molecule type" value="Genomic_DNA"/>
</dbReference>
<accession>A0AAV4N5Z5</accession>
<dbReference type="InterPro" id="IPR001128">
    <property type="entry name" value="Cyt_P450"/>
</dbReference>
<evidence type="ECO:0000256" key="4">
    <source>
        <dbReference type="ARBA" id="ARBA00023004"/>
    </source>
</evidence>
<dbReference type="Pfam" id="PF00067">
    <property type="entry name" value="p450"/>
    <property type="match status" value="1"/>
</dbReference>
<dbReference type="GO" id="GO:0016705">
    <property type="term" value="F:oxidoreductase activity, acting on paired donors, with incorporation or reduction of molecular oxygen"/>
    <property type="evidence" value="ECO:0007669"/>
    <property type="project" value="InterPro"/>
</dbReference>
<sequence>MRYRRRYTKSWTVYWELTSKGPISIGDLNELKYLDCVLKECYRLYPVAAGFGRKISEDISICGYKIHKRAHVIVAPFFLHRDEDVFPIQRNLIQNDFYRKTGRIFLIVRTFLLVRDRETALRSENPGVSHSEKLLPSLSGLEEPSASHYQNQSPIVSNPPASNFDVDNSE</sequence>
<keyword evidence="5" id="KW-0503">Monooxygenase</keyword>
<feature type="compositionally biased region" description="Polar residues" evidence="6">
    <location>
        <begin position="147"/>
        <end position="161"/>
    </location>
</feature>
<evidence type="ECO:0000256" key="2">
    <source>
        <dbReference type="ARBA" id="ARBA00010617"/>
    </source>
</evidence>
<keyword evidence="3" id="KW-0479">Metal-binding</keyword>
<dbReference type="InterPro" id="IPR036396">
    <property type="entry name" value="Cyt_P450_sf"/>
</dbReference>